<comment type="subcellular location">
    <subcellularLocation>
        <location evidence="1">Nucleus</location>
    </subcellularLocation>
</comment>
<keyword evidence="3" id="KW-0677">Repeat</keyword>
<feature type="compositionally biased region" description="Low complexity" evidence="10">
    <location>
        <begin position="114"/>
        <end position="123"/>
    </location>
</feature>
<reference evidence="12 13" key="1">
    <citation type="journal article" date="2018" name="Proc. Natl. Acad. Sci. U.S.A.">
        <title>Draft genome sequence of Camellia sinensis var. sinensis provides insights into the evolution of the tea genome and tea quality.</title>
        <authorList>
            <person name="Wei C."/>
            <person name="Yang H."/>
            <person name="Wang S."/>
            <person name="Zhao J."/>
            <person name="Liu C."/>
            <person name="Gao L."/>
            <person name="Xia E."/>
            <person name="Lu Y."/>
            <person name="Tai Y."/>
            <person name="She G."/>
            <person name="Sun J."/>
            <person name="Cao H."/>
            <person name="Tong W."/>
            <person name="Gao Q."/>
            <person name="Li Y."/>
            <person name="Deng W."/>
            <person name="Jiang X."/>
            <person name="Wang W."/>
            <person name="Chen Q."/>
            <person name="Zhang S."/>
            <person name="Li H."/>
            <person name="Wu J."/>
            <person name="Wang P."/>
            <person name="Li P."/>
            <person name="Shi C."/>
            <person name="Zheng F."/>
            <person name="Jian J."/>
            <person name="Huang B."/>
            <person name="Shan D."/>
            <person name="Shi M."/>
            <person name="Fang C."/>
            <person name="Yue Y."/>
            <person name="Li F."/>
            <person name="Li D."/>
            <person name="Wei S."/>
            <person name="Han B."/>
            <person name="Jiang C."/>
            <person name="Yin Y."/>
            <person name="Xia T."/>
            <person name="Zhang Z."/>
            <person name="Bennetzen J.L."/>
            <person name="Zhao S."/>
            <person name="Wan X."/>
        </authorList>
    </citation>
    <scope>NUCLEOTIDE SEQUENCE [LARGE SCALE GENOMIC DNA]</scope>
    <source>
        <strain evidence="13">cv. Shuchazao</strain>
        <tissue evidence="12">Leaf</tissue>
    </source>
</reference>
<evidence type="ECO:0000256" key="5">
    <source>
        <dbReference type="ARBA" id="ARBA00022833"/>
    </source>
</evidence>
<dbReference type="GO" id="GO:0008270">
    <property type="term" value="F:zinc ion binding"/>
    <property type="evidence" value="ECO:0007669"/>
    <property type="project" value="UniProtKB-KW"/>
</dbReference>
<evidence type="ECO:0000256" key="7">
    <source>
        <dbReference type="ARBA" id="ARBA00023163"/>
    </source>
</evidence>
<name>A0A4S4F314_CAMSN</name>
<dbReference type="Gene3D" id="3.30.160.60">
    <property type="entry name" value="Classic Zinc Finger"/>
    <property type="match status" value="1"/>
</dbReference>
<dbReference type="SMART" id="SM00336">
    <property type="entry name" value="BBOX"/>
    <property type="match status" value="2"/>
</dbReference>
<evidence type="ECO:0000313" key="12">
    <source>
        <dbReference type="EMBL" id="THG23903.1"/>
    </source>
</evidence>
<evidence type="ECO:0000313" key="13">
    <source>
        <dbReference type="Proteomes" id="UP000306102"/>
    </source>
</evidence>
<proteinExistence type="predicted"/>
<dbReference type="PANTHER" id="PTHR31832">
    <property type="entry name" value="B-BOX ZINC FINGER PROTEIN 22"/>
    <property type="match status" value="1"/>
</dbReference>
<organism evidence="12 13">
    <name type="scientific">Camellia sinensis var. sinensis</name>
    <name type="common">China tea</name>
    <dbReference type="NCBI Taxonomy" id="542762"/>
    <lineage>
        <taxon>Eukaryota</taxon>
        <taxon>Viridiplantae</taxon>
        <taxon>Streptophyta</taxon>
        <taxon>Embryophyta</taxon>
        <taxon>Tracheophyta</taxon>
        <taxon>Spermatophyta</taxon>
        <taxon>Magnoliopsida</taxon>
        <taxon>eudicotyledons</taxon>
        <taxon>Gunneridae</taxon>
        <taxon>Pentapetalae</taxon>
        <taxon>asterids</taxon>
        <taxon>Ericales</taxon>
        <taxon>Theaceae</taxon>
        <taxon>Camellia</taxon>
    </lineage>
</organism>
<dbReference type="FunFam" id="3.30.160.60:FF:000856">
    <property type="entry name" value="B-box zinc finger protein 21"/>
    <property type="match status" value="1"/>
</dbReference>
<comment type="caution">
    <text evidence="12">The sequence shown here is derived from an EMBL/GenBank/DDBJ whole genome shotgun (WGS) entry which is preliminary data.</text>
</comment>
<dbReference type="Pfam" id="PF00643">
    <property type="entry name" value="zf-B_box"/>
    <property type="match status" value="1"/>
</dbReference>
<keyword evidence="7" id="KW-0804">Transcription</keyword>
<feature type="domain" description="B box-type" evidence="11">
    <location>
        <begin position="1"/>
        <end position="47"/>
    </location>
</feature>
<evidence type="ECO:0000256" key="8">
    <source>
        <dbReference type="ARBA" id="ARBA00023242"/>
    </source>
</evidence>
<dbReference type="InterPro" id="IPR051979">
    <property type="entry name" value="B-box_zinc_finger"/>
</dbReference>
<evidence type="ECO:0000256" key="10">
    <source>
        <dbReference type="SAM" id="MobiDB-lite"/>
    </source>
</evidence>
<evidence type="ECO:0000259" key="11">
    <source>
        <dbReference type="PROSITE" id="PS50119"/>
    </source>
</evidence>
<gene>
    <name evidence="12" type="ORF">TEA_016720</name>
</gene>
<keyword evidence="6" id="KW-0805">Transcription regulation</keyword>
<keyword evidence="8" id="KW-0539">Nucleus</keyword>
<feature type="region of interest" description="Disordered" evidence="10">
    <location>
        <begin position="114"/>
        <end position="143"/>
    </location>
</feature>
<dbReference type="Proteomes" id="UP000306102">
    <property type="component" value="Unassembled WGS sequence"/>
</dbReference>
<keyword evidence="13" id="KW-1185">Reference proteome</keyword>
<evidence type="ECO:0000256" key="2">
    <source>
        <dbReference type="ARBA" id="ARBA00022723"/>
    </source>
</evidence>
<dbReference type="GO" id="GO:0006355">
    <property type="term" value="P:regulation of DNA-templated transcription"/>
    <property type="evidence" value="ECO:0007669"/>
    <property type="project" value="TreeGrafter"/>
</dbReference>
<accession>A0A4S4F314</accession>
<dbReference type="EMBL" id="SDRB02000056">
    <property type="protein sequence ID" value="THG23903.1"/>
    <property type="molecule type" value="Genomic_DNA"/>
</dbReference>
<protein>
    <recommendedName>
        <fullName evidence="11">B box-type domain-containing protein</fullName>
    </recommendedName>
</protein>
<evidence type="ECO:0000256" key="4">
    <source>
        <dbReference type="ARBA" id="ARBA00022771"/>
    </source>
</evidence>
<evidence type="ECO:0000256" key="1">
    <source>
        <dbReference type="ARBA" id="ARBA00004123"/>
    </source>
</evidence>
<dbReference type="InterPro" id="IPR049808">
    <property type="entry name" value="CONSTANS-like_Bbox1"/>
</dbReference>
<keyword evidence="4 9" id="KW-0863">Zinc-finger</keyword>
<dbReference type="CDD" id="cd19821">
    <property type="entry name" value="Bbox1_BBX-like"/>
    <property type="match status" value="2"/>
</dbReference>
<evidence type="ECO:0000256" key="9">
    <source>
        <dbReference type="PROSITE-ProRule" id="PRU00024"/>
    </source>
</evidence>
<feature type="domain" description="B box-type" evidence="11">
    <location>
        <begin position="53"/>
        <end position="100"/>
    </location>
</feature>
<dbReference type="GO" id="GO:0000976">
    <property type="term" value="F:transcription cis-regulatory region binding"/>
    <property type="evidence" value="ECO:0007669"/>
    <property type="project" value="UniProtKB-ARBA"/>
</dbReference>
<evidence type="ECO:0000256" key="3">
    <source>
        <dbReference type="ARBA" id="ARBA00022737"/>
    </source>
</evidence>
<keyword evidence="5" id="KW-0862">Zinc</keyword>
<keyword evidence="2" id="KW-0479">Metal-binding</keyword>
<evidence type="ECO:0000256" key="6">
    <source>
        <dbReference type="ARBA" id="ARBA00023015"/>
    </source>
</evidence>
<dbReference type="InterPro" id="IPR000315">
    <property type="entry name" value="Znf_B-box"/>
</dbReference>
<dbReference type="GO" id="GO:0005634">
    <property type="term" value="C:nucleus"/>
    <property type="evidence" value="ECO:0007669"/>
    <property type="project" value="UniProtKB-SubCell"/>
</dbReference>
<sequence>MMIQCDVCNKGEASVFCSADEAALCASCDHRVHHANKLAGKHQRFSLLHPSPKQFPLCDICQEKRAFLFCQQDRAILCGDCDIPIHKANEHTRNHDRFLLTGVKLSATSSLYSSQSSSDSSAANNDLLPNLKSQNSITTTTTNNKPISLQPTIAKTVTAATAVAITANKGVEGGGATSSISEYLIETLPGWRVDDFLDSSSPPSFGIYKTVVDEVMPFCYGDLESNLGSFSSPNNVGIWVPQAPPPQYPHQYSSPNMGFGNQIDFKESKEATINNNNNNNKSGRKWRDDVCFTVPQISPSSVAASKRSRTYRYIVFISGRYNLVSERIEFEYFGYVGSGYYHNGFISLDRDICIYVLLEKHLISTVSNWNSGNATGWSLSRKQIRCQDVDVVVIGVVGLEGMRCLYRMEFLHKMKGLIKQIWPNRLVNRPWTS</sequence>
<dbReference type="AlphaFoldDB" id="A0A4S4F314"/>
<dbReference type="GO" id="GO:0009640">
    <property type="term" value="P:photomorphogenesis"/>
    <property type="evidence" value="ECO:0007669"/>
    <property type="project" value="TreeGrafter"/>
</dbReference>
<dbReference type="PANTHER" id="PTHR31832:SF52">
    <property type="entry name" value="B-BOX ZINC FINGER PROTEIN 21"/>
    <property type="match status" value="1"/>
</dbReference>
<dbReference type="PROSITE" id="PS50119">
    <property type="entry name" value="ZF_BBOX"/>
    <property type="match status" value="2"/>
</dbReference>